<name>A0AAD7UQ65_9STRA</name>
<protein>
    <submittedName>
        <fullName evidence="3">Uncharacterized protein</fullName>
    </submittedName>
</protein>
<sequence length="429" mass="47457">MMFRRGMRALSGYAGLAEVPDSEPEQELVSRDTDDIEQMVASSRRCAEDEEQTRGTTSRLAEDYGGVRSPLEPKVPTVEVRVVCAYVERKDSSPRGAWRACVATKSGRSSPLRATEARAVVFEEQDMVRVSDATVRVAVTCREPEVLTMIAELDVSSAPTGRMVWLECKDAVTEQPTGRVCVTWTRVEEDQTQDEATRCADRLFDHYCSSYEGMSRDDLRDLVRASIALGGNLQTLGGFERHGLIAKCISIPDEGLFAYVLHRHCVFRVCYGAVGLGARSTWQSRTVLVVVSLLWSFSANCLVSAIVIPRADRIVQVIVIMLVDTFGVGVLTVLFTLVHTPFVERVCAPAYRLNLPAFATTLFSFATLILLIVSLTEDELCLAAYSFFPIYGTARVTEIFKLGTYWAMQVQLGSFPPRDKSAHLPPLSA</sequence>
<reference evidence="3" key="1">
    <citation type="submission" date="2023-01" db="EMBL/GenBank/DDBJ databases">
        <title>Metagenome sequencing of chrysophaentin producing Chrysophaeum taylorii.</title>
        <authorList>
            <person name="Davison J."/>
            <person name="Bewley C."/>
        </authorList>
    </citation>
    <scope>NUCLEOTIDE SEQUENCE</scope>
    <source>
        <strain evidence="3">NIES-1699</strain>
    </source>
</reference>
<feature type="region of interest" description="Disordered" evidence="1">
    <location>
        <begin position="43"/>
        <end position="68"/>
    </location>
</feature>
<accession>A0AAD7UQ65</accession>
<evidence type="ECO:0000313" key="4">
    <source>
        <dbReference type="Proteomes" id="UP001230188"/>
    </source>
</evidence>
<comment type="caution">
    <text evidence="3">The sequence shown here is derived from an EMBL/GenBank/DDBJ whole genome shotgun (WGS) entry which is preliminary data.</text>
</comment>
<keyword evidence="4" id="KW-1185">Reference proteome</keyword>
<dbReference type="EMBL" id="JAQMWT010000005">
    <property type="protein sequence ID" value="KAJ8614536.1"/>
    <property type="molecule type" value="Genomic_DNA"/>
</dbReference>
<feature type="transmembrane region" description="Helical" evidence="2">
    <location>
        <begin position="287"/>
        <end position="308"/>
    </location>
</feature>
<feature type="transmembrane region" description="Helical" evidence="2">
    <location>
        <begin position="350"/>
        <end position="373"/>
    </location>
</feature>
<feature type="transmembrane region" description="Helical" evidence="2">
    <location>
        <begin position="314"/>
        <end position="338"/>
    </location>
</feature>
<keyword evidence="2" id="KW-0472">Membrane</keyword>
<keyword evidence="2" id="KW-0812">Transmembrane</keyword>
<dbReference type="Proteomes" id="UP001230188">
    <property type="component" value="Unassembled WGS sequence"/>
</dbReference>
<proteinExistence type="predicted"/>
<keyword evidence="2" id="KW-1133">Transmembrane helix</keyword>
<gene>
    <name evidence="3" type="ORF">CTAYLR_000834</name>
</gene>
<dbReference type="AlphaFoldDB" id="A0AAD7UQ65"/>
<evidence type="ECO:0000256" key="2">
    <source>
        <dbReference type="SAM" id="Phobius"/>
    </source>
</evidence>
<evidence type="ECO:0000313" key="3">
    <source>
        <dbReference type="EMBL" id="KAJ8614536.1"/>
    </source>
</evidence>
<evidence type="ECO:0000256" key="1">
    <source>
        <dbReference type="SAM" id="MobiDB-lite"/>
    </source>
</evidence>
<organism evidence="3 4">
    <name type="scientific">Chrysophaeum taylorii</name>
    <dbReference type="NCBI Taxonomy" id="2483200"/>
    <lineage>
        <taxon>Eukaryota</taxon>
        <taxon>Sar</taxon>
        <taxon>Stramenopiles</taxon>
        <taxon>Ochrophyta</taxon>
        <taxon>Pelagophyceae</taxon>
        <taxon>Pelagomonadales</taxon>
        <taxon>Pelagomonadaceae</taxon>
        <taxon>Chrysophaeum</taxon>
    </lineage>
</organism>